<evidence type="ECO:0000259" key="1">
    <source>
        <dbReference type="SMART" id="SM00479"/>
    </source>
</evidence>
<dbReference type="SMART" id="SM00479">
    <property type="entry name" value="EXOIII"/>
    <property type="match status" value="1"/>
</dbReference>
<dbReference type="Pfam" id="PF00929">
    <property type="entry name" value="RNase_T"/>
    <property type="match status" value="1"/>
</dbReference>
<dbReference type="AlphaFoldDB" id="A0A318GXQ4"/>
<dbReference type="InterPro" id="IPR036397">
    <property type="entry name" value="RNaseH_sf"/>
</dbReference>
<dbReference type="NCBIfam" id="NF006601">
    <property type="entry name" value="PRK09145.1"/>
    <property type="match status" value="1"/>
</dbReference>
<dbReference type="CDD" id="cd06127">
    <property type="entry name" value="DEDDh"/>
    <property type="match status" value="1"/>
</dbReference>
<keyword evidence="3" id="KW-1185">Reference proteome</keyword>
<dbReference type="Gene3D" id="3.30.420.10">
    <property type="entry name" value="Ribonuclease H-like superfamily/Ribonuclease H"/>
    <property type="match status" value="1"/>
</dbReference>
<name>A0A318GXQ4_9BURK</name>
<dbReference type="EMBL" id="QJJS01000012">
    <property type="protein sequence ID" value="PXW94704.1"/>
    <property type="molecule type" value="Genomic_DNA"/>
</dbReference>
<proteinExistence type="predicted"/>
<dbReference type="GO" id="GO:0008408">
    <property type="term" value="F:3'-5' exonuclease activity"/>
    <property type="evidence" value="ECO:0007669"/>
    <property type="project" value="TreeGrafter"/>
</dbReference>
<feature type="domain" description="Exonuclease" evidence="1">
    <location>
        <begin position="52"/>
        <end position="229"/>
    </location>
</feature>
<dbReference type="Proteomes" id="UP000247811">
    <property type="component" value="Unassembled WGS sequence"/>
</dbReference>
<sequence length="232" mass="25761">MDSLHAASPWSPGMPGSSALSRWWRALRRRRALRRLSDPSLSGIFDAPPPDEWVSLDCETTGLDVQRDEIIAIGAVRIAGCRVLTSERLELLVRPSRGVSADSVRVHGLRELDIADGLAPEDALRRLLAFIGSRPLVGYYLEFDVAMLNRLARPLLGGPLPHQAIEVSALYYDLKHSQLPPYQQGSEIDLRFATLMKDLDLPQRPAHNAVNDAVMAALAFIKLRELARARSR</sequence>
<dbReference type="InterPro" id="IPR012337">
    <property type="entry name" value="RNaseH-like_sf"/>
</dbReference>
<comment type="caution">
    <text evidence="2">The sequence shown here is derived from an EMBL/GenBank/DDBJ whole genome shotgun (WGS) entry which is preliminary data.</text>
</comment>
<dbReference type="GO" id="GO:0005829">
    <property type="term" value="C:cytosol"/>
    <property type="evidence" value="ECO:0007669"/>
    <property type="project" value="TreeGrafter"/>
</dbReference>
<dbReference type="SUPFAM" id="SSF53098">
    <property type="entry name" value="Ribonuclease H-like"/>
    <property type="match status" value="1"/>
</dbReference>
<dbReference type="InterPro" id="IPR013520">
    <property type="entry name" value="Ribonucl_H"/>
</dbReference>
<evidence type="ECO:0000313" key="3">
    <source>
        <dbReference type="Proteomes" id="UP000247811"/>
    </source>
</evidence>
<reference evidence="2 3" key="1">
    <citation type="submission" date="2018-05" db="EMBL/GenBank/DDBJ databases">
        <title>Genomic Encyclopedia of Type Strains, Phase IV (KMG-IV): sequencing the most valuable type-strain genomes for metagenomic binning, comparative biology and taxonomic classification.</title>
        <authorList>
            <person name="Goeker M."/>
        </authorList>
    </citation>
    <scope>NUCLEOTIDE SEQUENCE [LARGE SCALE GENOMIC DNA]</scope>
    <source>
        <strain evidence="2 3">DSM 566</strain>
    </source>
</reference>
<gene>
    <name evidence="2" type="ORF">C7444_11219</name>
</gene>
<organism evidence="2 3">
    <name type="scientific">Sphaerotilus hippei</name>
    <dbReference type="NCBI Taxonomy" id="744406"/>
    <lineage>
        <taxon>Bacteria</taxon>
        <taxon>Pseudomonadati</taxon>
        <taxon>Pseudomonadota</taxon>
        <taxon>Betaproteobacteria</taxon>
        <taxon>Burkholderiales</taxon>
        <taxon>Sphaerotilaceae</taxon>
        <taxon>Sphaerotilus</taxon>
    </lineage>
</organism>
<accession>A0A318GXQ4</accession>
<protein>
    <submittedName>
        <fullName evidence="2">DNA polymerase-3 subunit epsilon</fullName>
    </submittedName>
</protein>
<dbReference type="GO" id="GO:0006259">
    <property type="term" value="P:DNA metabolic process"/>
    <property type="evidence" value="ECO:0007669"/>
    <property type="project" value="UniProtKB-ARBA"/>
</dbReference>
<evidence type="ECO:0000313" key="2">
    <source>
        <dbReference type="EMBL" id="PXW94704.1"/>
    </source>
</evidence>
<dbReference type="PANTHER" id="PTHR30231:SF7">
    <property type="entry name" value="BLR4117 PROTEIN"/>
    <property type="match status" value="1"/>
</dbReference>
<dbReference type="GO" id="GO:0003676">
    <property type="term" value="F:nucleic acid binding"/>
    <property type="evidence" value="ECO:0007669"/>
    <property type="project" value="InterPro"/>
</dbReference>
<dbReference type="PANTHER" id="PTHR30231">
    <property type="entry name" value="DNA POLYMERASE III SUBUNIT EPSILON"/>
    <property type="match status" value="1"/>
</dbReference>